<keyword evidence="2" id="KW-1185">Reference proteome</keyword>
<comment type="caution">
    <text evidence="1">The sequence shown here is derived from an EMBL/GenBank/DDBJ whole genome shotgun (WGS) entry which is preliminary data.</text>
</comment>
<dbReference type="RefSeq" id="WP_380249246.1">
    <property type="nucleotide sequence ID" value="NZ_JBHUII010000001.1"/>
</dbReference>
<name>A0ABW5BG32_9PROT</name>
<dbReference type="InterPro" id="IPR036390">
    <property type="entry name" value="WH_DNA-bd_sf"/>
</dbReference>
<evidence type="ECO:0000313" key="1">
    <source>
        <dbReference type="EMBL" id="MFD2205063.1"/>
    </source>
</evidence>
<sequence>MSEEKKKTDDPVAIFILGELHGAEAPVSPDNLARAYYKPRAKKDERPDTWRKYLPAIRQQALHLARTGRINIIRKGEVADPKAPIKGLFKLVIAKD</sequence>
<reference evidence="2" key="1">
    <citation type="journal article" date="2019" name="Int. J. Syst. Evol. Microbiol.">
        <title>The Global Catalogue of Microorganisms (GCM) 10K type strain sequencing project: providing services to taxonomists for standard genome sequencing and annotation.</title>
        <authorList>
            <consortium name="The Broad Institute Genomics Platform"/>
            <consortium name="The Broad Institute Genome Sequencing Center for Infectious Disease"/>
            <person name="Wu L."/>
            <person name="Ma J."/>
        </authorList>
    </citation>
    <scope>NUCLEOTIDE SEQUENCE [LARGE SCALE GENOMIC DNA]</scope>
    <source>
        <strain evidence="2">CGMCC 4.7192</strain>
    </source>
</reference>
<dbReference type="EMBL" id="JBHUII010000001">
    <property type="protein sequence ID" value="MFD2205063.1"/>
    <property type="molecule type" value="Genomic_DNA"/>
</dbReference>
<accession>A0ABW5BG32</accession>
<dbReference type="SUPFAM" id="SSF46785">
    <property type="entry name" value="Winged helix' DNA-binding domain"/>
    <property type="match status" value="1"/>
</dbReference>
<gene>
    <name evidence="1" type="ORF">ACFSKO_05560</name>
</gene>
<proteinExistence type="predicted"/>
<organism evidence="1 2">
    <name type="scientific">Kiloniella antarctica</name>
    <dbReference type="NCBI Taxonomy" id="1550907"/>
    <lineage>
        <taxon>Bacteria</taxon>
        <taxon>Pseudomonadati</taxon>
        <taxon>Pseudomonadota</taxon>
        <taxon>Alphaproteobacteria</taxon>
        <taxon>Rhodospirillales</taxon>
        <taxon>Kiloniellaceae</taxon>
        <taxon>Kiloniella</taxon>
    </lineage>
</organism>
<evidence type="ECO:0000313" key="2">
    <source>
        <dbReference type="Proteomes" id="UP001597294"/>
    </source>
</evidence>
<dbReference type="InterPro" id="IPR036388">
    <property type="entry name" value="WH-like_DNA-bd_sf"/>
</dbReference>
<dbReference type="Pfam" id="PF11625">
    <property type="entry name" value="DUF3253"/>
    <property type="match status" value="1"/>
</dbReference>
<protein>
    <submittedName>
        <fullName evidence="1">DUF3253 domain-containing protein</fullName>
    </submittedName>
</protein>
<dbReference type="InterPro" id="IPR021660">
    <property type="entry name" value="DUF3253"/>
</dbReference>
<dbReference type="Proteomes" id="UP001597294">
    <property type="component" value="Unassembled WGS sequence"/>
</dbReference>
<dbReference type="Gene3D" id="1.10.10.10">
    <property type="entry name" value="Winged helix-like DNA-binding domain superfamily/Winged helix DNA-binding domain"/>
    <property type="match status" value="1"/>
</dbReference>